<evidence type="ECO:0000256" key="2">
    <source>
        <dbReference type="ARBA" id="ARBA00007193"/>
    </source>
</evidence>
<evidence type="ECO:0000256" key="6">
    <source>
        <dbReference type="ARBA" id="ARBA00022989"/>
    </source>
</evidence>
<gene>
    <name evidence="14" type="primary">AVEN_124396_1</name>
    <name evidence="14" type="ORF">NPIL_25401</name>
</gene>
<keyword evidence="11 12" id="KW-0407">Ion channel</keyword>
<evidence type="ECO:0000256" key="8">
    <source>
        <dbReference type="ARBA" id="ARBA00023065"/>
    </source>
</evidence>
<evidence type="ECO:0000256" key="1">
    <source>
        <dbReference type="ARBA" id="ARBA00004141"/>
    </source>
</evidence>
<keyword evidence="5 12" id="KW-0812">Transmembrane</keyword>
<evidence type="ECO:0000256" key="5">
    <source>
        <dbReference type="ARBA" id="ARBA00022692"/>
    </source>
</evidence>
<dbReference type="GO" id="GO:0015280">
    <property type="term" value="F:ligand-gated sodium channel activity"/>
    <property type="evidence" value="ECO:0007669"/>
    <property type="project" value="TreeGrafter"/>
</dbReference>
<keyword evidence="8 12" id="KW-0406">Ion transport</keyword>
<dbReference type="InterPro" id="IPR001873">
    <property type="entry name" value="ENaC"/>
</dbReference>
<evidence type="ECO:0000256" key="12">
    <source>
        <dbReference type="RuleBase" id="RU000679"/>
    </source>
</evidence>
<keyword evidence="7" id="KW-0915">Sodium</keyword>
<evidence type="ECO:0000256" key="9">
    <source>
        <dbReference type="ARBA" id="ARBA00023136"/>
    </source>
</evidence>
<dbReference type="Pfam" id="PF00858">
    <property type="entry name" value="ASC"/>
    <property type="match status" value="1"/>
</dbReference>
<dbReference type="Gene3D" id="1.10.287.770">
    <property type="entry name" value="YojJ-like"/>
    <property type="match status" value="1"/>
</dbReference>
<name>A0A8X6US87_NEPPI</name>
<protein>
    <submittedName>
        <fullName evidence="14">Uncharacterized protein</fullName>
    </submittedName>
</protein>
<feature type="transmembrane region" description="Helical" evidence="13">
    <location>
        <begin position="454"/>
        <end position="476"/>
    </location>
</feature>
<organism evidence="14 15">
    <name type="scientific">Nephila pilipes</name>
    <name type="common">Giant wood spider</name>
    <name type="synonym">Nephila maculata</name>
    <dbReference type="NCBI Taxonomy" id="299642"/>
    <lineage>
        <taxon>Eukaryota</taxon>
        <taxon>Metazoa</taxon>
        <taxon>Ecdysozoa</taxon>
        <taxon>Arthropoda</taxon>
        <taxon>Chelicerata</taxon>
        <taxon>Arachnida</taxon>
        <taxon>Araneae</taxon>
        <taxon>Araneomorphae</taxon>
        <taxon>Entelegynae</taxon>
        <taxon>Araneoidea</taxon>
        <taxon>Nephilidae</taxon>
        <taxon>Nephila</taxon>
    </lineage>
</organism>
<comment type="subcellular location">
    <subcellularLocation>
        <location evidence="1">Membrane</location>
        <topology evidence="1">Multi-pass membrane protein</topology>
    </subcellularLocation>
</comment>
<keyword evidence="9 13" id="KW-0472">Membrane</keyword>
<evidence type="ECO:0000256" key="11">
    <source>
        <dbReference type="ARBA" id="ARBA00023303"/>
    </source>
</evidence>
<sequence length="521" mass="60730">MRAPLAEGKDEIEQWRVDMRRMESILERNDGRIVVDIQTTAPEKFSMPAITFCNVNGIIPKKFCYLGVPCIPVRFVKYVINCNNWIQMCEKLGYKLPVDLLPIPYQKALRQNTFSSSLLKSLKKPIAEFFRCKIVSSAGERNCTIDDVLIGSHYSDSDFFGICYTMNSRWTQPNITVEEIKRSDKIEIEFYVDLDDRHLNVSMDTVVRPKYNYPSLVVMQLGLHNNYASLSPYQNGVELLGGKQYEINLKKEVKHLLPAPYQTNCTDYITMWKHRGGVGPLNPIMAMEECKYNFSLQEYGCVPFTVDYPHNDSVCKVCDECFNMTYIESLCEKLLGKYNQPCEYISYSMKMEEKYILIRKQMASTNVPYVNRYIAILNEGAVHERRTSPWRLNLQLMTIRYKSNRHNCIKTAVFTRRCQTIHVDILFNDFEITTSSYKPKLESLELLSIIGSYMGIYLGISMVSVSWLFEMALSFADRFLKKPGKRVRKIEKNKPVYDGRRILFLLSRGLRRRNRVFDFNM</sequence>
<keyword evidence="4 12" id="KW-0894">Sodium channel</keyword>
<evidence type="ECO:0000256" key="10">
    <source>
        <dbReference type="ARBA" id="ARBA00023201"/>
    </source>
</evidence>
<dbReference type="PANTHER" id="PTHR11690">
    <property type="entry name" value="AMILORIDE-SENSITIVE SODIUM CHANNEL-RELATED"/>
    <property type="match status" value="1"/>
</dbReference>
<evidence type="ECO:0000256" key="3">
    <source>
        <dbReference type="ARBA" id="ARBA00022448"/>
    </source>
</evidence>
<keyword evidence="15" id="KW-1185">Reference proteome</keyword>
<evidence type="ECO:0000256" key="7">
    <source>
        <dbReference type="ARBA" id="ARBA00023053"/>
    </source>
</evidence>
<evidence type="ECO:0000256" key="13">
    <source>
        <dbReference type="SAM" id="Phobius"/>
    </source>
</evidence>
<reference evidence="14" key="1">
    <citation type="submission" date="2020-08" db="EMBL/GenBank/DDBJ databases">
        <title>Multicomponent nature underlies the extraordinary mechanical properties of spider dragline silk.</title>
        <authorList>
            <person name="Kono N."/>
            <person name="Nakamura H."/>
            <person name="Mori M."/>
            <person name="Yoshida Y."/>
            <person name="Ohtoshi R."/>
            <person name="Malay A.D."/>
            <person name="Moran D.A.P."/>
            <person name="Tomita M."/>
            <person name="Numata K."/>
            <person name="Arakawa K."/>
        </authorList>
    </citation>
    <scope>NUCLEOTIDE SEQUENCE</scope>
</reference>
<keyword evidence="10 12" id="KW-0739">Sodium transport</keyword>
<dbReference type="EMBL" id="BMAW01036676">
    <property type="protein sequence ID" value="GFU45078.1"/>
    <property type="molecule type" value="Genomic_DNA"/>
</dbReference>
<dbReference type="AlphaFoldDB" id="A0A8X6US87"/>
<keyword evidence="3 12" id="KW-0813">Transport</keyword>
<keyword evidence="6 13" id="KW-1133">Transmembrane helix</keyword>
<accession>A0A8X6US87</accession>
<dbReference type="Proteomes" id="UP000887013">
    <property type="component" value="Unassembled WGS sequence"/>
</dbReference>
<evidence type="ECO:0000313" key="15">
    <source>
        <dbReference type="Proteomes" id="UP000887013"/>
    </source>
</evidence>
<comment type="caution">
    <text evidence="14">The sequence shown here is derived from an EMBL/GenBank/DDBJ whole genome shotgun (WGS) entry which is preliminary data.</text>
</comment>
<evidence type="ECO:0000256" key="4">
    <source>
        <dbReference type="ARBA" id="ARBA00022461"/>
    </source>
</evidence>
<proteinExistence type="inferred from homology"/>
<comment type="similarity">
    <text evidence="2 12">Belongs to the amiloride-sensitive sodium channel (TC 1.A.6) family.</text>
</comment>
<dbReference type="GO" id="GO:0005886">
    <property type="term" value="C:plasma membrane"/>
    <property type="evidence" value="ECO:0007669"/>
    <property type="project" value="TreeGrafter"/>
</dbReference>
<evidence type="ECO:0000313" key="14">
    <source>
        <dbReference type="EMBL" id="GFU45078.1"/>
    </source>
</evidence>
<dbReference type="OrthoDB" id="6434752at2759"/>